<evidence type="ECO:0000313" key="2">
    <source>
        <dbReference type="Proteomes" id="UP000186601"/>
    </source>
</evidence>
<organism evidence="1 2">
    <name type="scientific">Hermanssonia centrifuga</name>
    <dbReference type="NCBI Taxonomy" id="98765"/>
    <lineage>
        <taxon>Eukaryota</taxon>
        <taxon>Fungi</taxon>
        <taxon>Dikarya</taxon>
        <taxon>Basidiomycota</taxon>
        <taxon>Agaricomycotina</taxon>
        <taxon>Agaricomycetes</taxon>
        <taxon>Polyporales</taxon>
        <taxon>Meruliaceae</taxon>
        <taxon>Hermanssonia</taxon>
    </lineage>
</organism>
<name>A0A2R6PYX4_9APHY</name>
<dbReference type="AlphaFoldDB" id="A0A2R6PYX4"/>
<keyword evidence="2" id="KW-1185">Reference proteome</keyword>
<reference evidence="1 2" key="1">
    <citation type="submission" date="2018-02" db="EMBL/GenBank/DDBJ databases">
        <title>Genome sequence of the basidiomycete white-rot fungus Phlebia centrifuga.</title>
        <authorList>
            <person name="Granchi Z."/>
            <person name="Peng M."/>
            <person name="de Vries R.P."/>
            <person name="Hilden K."/>
            <person name="Makela M.R."/>
            <person name="Grigoriev I."/>
            <person name="Riley R."/>
        </authorList>
    </citation>
    <scope>NUCLEOTIDE SEQUENCE [LARGE SCALE GENOMIC DNA]</scope>
    <source>
        <strain evidence="1 2">FBCC195</strain>
    </source>
</reference>
<comment type="caution">
    <text evidence="1">The sequence shown here is derived from an EMBL/GenBank/DDBJ whole genome shotgun (WGS) entry which is preliminary data.</text>
</comment>
<protein>
    <submittedName>
        <fullName evidence="1">Uncharacterized protein</fullName>
    </submittedName>
</protein>
<proteinExistence type="predicted"/>
<evidence type="ECO:0000313" key="1">
    <source>
        <dbReference type="EMBL" id="PSR99042.1"/>
    </source>
</evidence>
<gene>
    <name evidence="1" type="ORF">PHLCEN_2v4199</name>
</gene>
<accession>A0A2R6PYX4</accession>
<dbReference type="EMBL" id="MLYV02000426">
    <property type="protein sequence ID" value="PSR99042.1"/>
    <property type="molecule type" value="Genomic_DNA"/>
</dbReference>
<dbReference type="Proteomes" id="UP000186601">
    <property type="component" value="Unassembled WGS sequence"/>
</dbReference>
<sequence>MVSKKGPRYADEDVHTAMHAEDLVVNYDRESQIIEHIGEISPHMWRTILPHTLRVEPIGLGADKSDYRKL</sequence>